<dbReference type="PROSITE" id="PS51257">
    <property type="entry name" value="PROKAR_LIPOPROTEIN"/>
    <property type="match status" value="1"/>
</dbReference>
<keyword evidence="1" id="KW-0472">Membrane</keyword>
<keyword evidence="1" id="KW-0812">Transmembrane</keyword>
<dbReference type="Proteomes" id="UP000033428">
    <property type="component" value="Unassembled WGS sequence"/>
</dbReference>
<evidence type="ECO:0000313" key="3">
    <source>
        <dbReference type="Proteomes" id="UP000033428"/>
    </source>
</evidence>
<sequence>MFCRIFIFYFGNIVLSCNFFYFQLFIVCYKVCRINAKNTSFYYEKI</sequence>
<feature type="transmembrane region" description="Helical" evidence="1">
    <location>
        <begin position="6"/>
        <end position="29"/>
    </location>
</feature>
<keyword evidence="1" id="KW-1133">Transmembrane helix</keyword>
<reference evidence="2 3" key="1">
    <citation type="submission" date="2015-02" db="EMBL/GenBank/DDBJ databases">
        <title>Single-cell genomics of uncultivated deep-branching MTB reveals a conserved set of magnetosome genes.</title>
        <authorList>
            <person name="Kolinko S."/>
            <person name="Richter M."/>
            <person name="Glockner F.O."/>
            <person name="Brachmann A."/>
            <person name="Schuler D."/>
        </authorList>
    </citation>
    <scope>NUCLEOTIDE SEQUENCE [LARGE SCALE GENOMIC DNA]</scope>
    <source>
        <strain evidence="2">SKK-01</strain>
    </source>
</reference>
<protein>
    <submittedName>
        <fullName evidence="2">Uncharacterized protein</fullName>
    </submittedName>
</protein>
<accession>A0A0F0CJA6</accession>
<proteinExistence type="predicted"/>
<evidence type="ECO:0000313" key="2">
    <source>
        <dbReference type="EMBL" id="KJJ83383.1"/>
    </source>
</evidence>
<dbReference type="EMBL" id="JYNY01000606">
    <property type="protein sequence ID" value="KJJ83383.1"/>
    <property type="molecule type" value="Genomic_DNA"/>
</dbReference>
<organism evidence="2 3">
    <name type="scientific">Candidatus Omnitrophus magneticus</name>
    <dbReference type="NCBI Taxonomy" id="1609969"/>
    <lineage>
        <taxon>Bacteria</taxon>
        <taxon>Pseudomonadati</taxon>
        <taxon>Candidatus Omnitrophota</taxon>
        <taxon>Candidatus Omnitrophus</taxon>
    </lineage>
</organism>
<evidence type="ECO:0000256" key="1">
    <source>
        <dbReference type="SAM" id="Phobius"/>
    </source>
</evidence>
<name>A0A0F0CJA6_9BACT</name>
<gene>
    <name evidence="2" type="ORF">OMAG_002749</name>
</gene>
<dbReference type="AlphaFoldDB" id="A0A0F0CJA6"/>
<comment type="caution">
    <text evidence="2">The sequence shown here is derived from an EMBL/GenBank/DDBJ whole genome shotgun (WGS) entry which is preliminary data.</text>
</comment>
<keyword evidence="3" id="KW-1185">Reference proteome</keyword>